<evidence type="ECO:0000313" key="3">
    <source>
        <dbReference type="Proteomes" id="UP000001745"/>
    </source>
</evidence>
<feature type="region of interest" description="Disordered" evidence="1">
    <location>
        <begin position="104"/>
        <end position="169"/>
    </location>
</feature>
<feature type="region of interest" description="Disordered" evidence="1">
    <location>
        <begin position="509"/>
        <end position="550"/>
    </location>
</feature>
<feature type="compositionally biased region" description="Polar residues" evidence="1">
    <location>
        <begin position="514"/>
        <end position="526"/>
    </location>
</feature>
<feature type="region of interest" description="Disordered" evidence="1">
    <location>
        <begin position="631"/>
        <end position="657"/>
    </location>
</feature>
<evidence type="ECO:0000313" key="2">
    <source>
        <dbReference type="EMBL" id="EED21163.1"/>
    </source>
</evidence>
<feature type="compositionally biased region" description="Polar residues" evidence="1">
    <location>
        <begin position="348"/>
        <end position="376"/>
    </location>
</feature>
<feature type="compositionally biased region" description="Polar residues" evidence="1">
    <location>
        <begin position="123"/>
        <end position="148"/>
    </location>
</feature>
<gene>
    <name evidence="2" type="ORF">TSTA_083950</name>
</gene>
<accession>B8M066</accession>
<dbReference type="PhylomeDB" id="B8M066"/>
<dbReference type="Proteomes" id="UP000001745">
    <property type="component" value="Unassembled WGS sequence"/>
</dbReference>
<dbReference type="RefSeq" id="XP_002478126.1">
    <property type="nucleotide sequence ID" value="XM_002478081.1"/>
</dbReference>
<feature type="compositionally biased region" description="Polar residues" evidence="1">
    <location>
        <begin position="273"/>
        <end position="285"/>
    </location>
</feature>
<organism evidence="2 3">
    <name type="scientific">Talaromyces stipitatus (strain ATCC 10500 / CBS 375.48 / QM 6759 / NRRL 1006)</name>
    <name type="common">Penicillium stipitatum</name>
    <dbReference type="NCBI Taxonomy" id="441959"/>
    <lineage>
        <taxon>Eukaryota</taxon>
        <taxon>Fungi</taxon>
        <taxon>Dikarya</taxon>
        <taxon>Ascomycota</taxon>
        <taxon>Pezizomycotina</taxon>
        <taxon>Eurotiomycetes</taxon>
        <taxon>Eurotiomycetidae</taxon>
        <taxon>Eurotiales</taxon>
        <taxon>Trichocomaceae</taxon>
        <taxon>Talaromyces</taxon>
        <taxon>Talaromyces sect. Talaromyces</taxon>
    </lineage>
</organism>
<keyword evidence="3" id="KW-1185">Reference proteome</keyword>
<protein>
    <submittedName>
        <fullName evidence="2">Uncharacterized protein</fullName>
    </submittedName>
</protein>
<feature type="compositionally biased region" description="Pro residues" evidence="1">
    <location>
        <begin position="377"/>
        <end position="390"/>
    </location>
</feature>
<sequence length="657" mass="72747">MSSKIYHRIHSHEGNELPTTPVENTTRHAPNARRVATTTKASRKSSVLTNSKRRKYPSSPDWDSQITLTQFVPKTEASDAGSGLVGYDEDGTERKSAEVIDLVDDADENDQSWRPSNRRLTKRQSTGSSHSPNSIPSTTFKSRSSSVLISGGPKISKFTRDKNNKGGNKTLTQMDFVRRFIPLPDSDDGDLNLYDEKSNATREATIKPLGENKSKNEFEDLTPRKRRKFNDETMNESPAIKSKTSPDEKKIRPLNDPSVQPMTPQKGRRFEIPSSQTPESPQQMFVPTPNIHRVRQFPIEVSSSSARKATDAANDLQNTAEQVPEETMQPENSKSQASDFPDGDIVASTMTPSSQLQQASTDNQVALSESDAIQPTLQPPEPPPEPPPSTIPKKTIVYDTDEDTDYDDLEDDNLPEVSIGAKALEEWAEQIDSSSEDHNSQNCDFSDNLPPIPNSGTDLEITGNILSDAALPSESSVYYRRPARYTQYPNEPVPILNTQKIAELFPVIEDNDDPNSTIQTSVSSTKEPPASSVHDRSDAFGSETATPTQDDCLSRSIQMIPESSPITRNYETRSVQNTMGPPARESIVLVESSQLVDRLNRQNESNMDTGKSLRKLFSTKDFLTDSVMESVPAPPWMASQDSIGEPYPDKDGRERAG</sequence>
<evidence type="ECO:0000256" key="1">
    <source>
        <dbReference type="SAM" id="MobiDB-lite"/>
    </source>
</evidence>
<feature type="region of interest" description="Disordered" evidence="1">
    <location>
        <begin position="224"/>
        <end position="395"/>
    </location>
</feature>
<feature type="compositionally biased region" description="Polar residues" evidence="1">
    <location>
        <begin position="17"/>
        <end position="28"/>
    </location>
</feature>
<feature type="compositionally biased region" description="Polar residues" evidence="1">
    <location>
        <begin position="329"/>
        <end position="338"/>
    </location>
</feature>
<dbReference type="OrthoDB" id="73788at2759"/>
<feature type="compositionally biased region" description="Basic residues" evidence="1">
    <location>
        <begin position="1"/>
        <end position="10"/>
    </location>
</feature>
<proteinExistence type="predicted"/>
<feature type="region of interest" description="Disordered" evidence="1">
    <location>
        <begin position="1"/>
        <end position="63"/>
    </location>
</feature>
<feature type="region of interest" description="Disordered" evidence="1">
    <location>
        <begin position="430"/>
        <end position="457"/>
    </location>
</feature>
<dbReference type="GeneID" id="8101488"/>
<dbReference type="AlphaFoldDB" id="B8M066"/>
<dbReference type="VEuPathDB" id="FungiDB:TSTA_083950"/>
<feature type="compositionally biased region" description="Basic and acidic residues" evidence="1">
    <location>
        <begin position="244"/>
        <end position="253"/>
    </location>
</feature>
<dbReference type="EMBL" id="EQ962653">
    <property type="protein sequence ID" value="EED21163.1"/>
    <property type="molecule type" value="Genomic_DNA"/>
</dbReference>
<dbReference type="eggNOG" id="ENOG502T3TM">
    <property type="taxonomic scope" value="Eukaryota"/>
</dbReference>
<dbReference type="InParanoid" id="B8M066"/>
<dbReference type="HOGENOM" id="CLU_422738_0_0_1"/>
<reference evidence="3" key="1">
    <citation type="journal article" date="2015" name="Genome Announc.">
        <title>Genome sequence of the AIDS-associated pathogen Penicillium marneffei (ATCC18224) and its near taxonomic relative Talaromyces stipitatus (ATCC10500).</title>
        <authorList>
            <person name="Nierman W.C."/>
            <person name="Fedorova-Abrams N.D."/>
            <person name="Andrianopoulos A."/>
        </authorList>
    </citation>
    <scope>NUCLEOTIDE SEQUENCE [LARGE SCALE GENOMIC DNA]</scope>
    <source>
        <strain evidence="3">ATCC 10500 / CBS 375.48 / QM 6759 / NRRL 1006</strain>
    </source>
</reference>
<feature type="compositionally biased region" description="Basic and acidic residues" evidence="1">
    <location>
        <begin position="647"/>
        <end position="657"/>
    </location>
</feature>
<name>B8M066_TALSN</name>
<feature type="compositionally biased region" description="Polar residues" evidence="1">
    <location>
        <begin position="36"/>
        <end position="50"/>
    </location>
</feature>